<dbReference type="Proteomes" id="UP000188320">
    <property type="component" value="Unassembled WGS sequence"/>
</dbReference>
<evidence type="ECO:0000313" key="1">
    <source>
        <dbReference type="EMBL" id="OMH81894.1"/>
    </source>
</evidence>
<reference evidence="2" key="1">
    <citation type="submission" date="2017-01" db="EMBL/GenBank/DDBJ databases">
        <authorList>
            <person name="Wang Y."/>
            <person name="White M."/>
            <person name="Kvist S."/>
            <person name="Moncalvo J.-M."/>
        </authorList>
    </citation>
    <scope>NUCLEOTIDE SEQUENCE [LARGE SCALE GENOMIC DNA]</scope>
    <source>
        <strain evidence="2">COL-18-3</strain>
    </source>
</reference>
<keyword evidence="1" id="KW-0540">Nuclease</keyword>
<dbReference type="AlphaFoldDB" id="A0A1R1PLQ4"/>
<keyword evidence="2" id="KW-1185">Reference proteome</keyword>
<dbReference type="InterPro" id="IPR036397">
    <property type="entry name" value="RNaseH_sf"/>
</dbReference>
<dbReference type="GO" id="GO:0004527">
    <property type="term" value="F:exonuclease activity"/>
    <property type="evidence" value="ECO:0007669"/>
    <property type="project" value="UniProtKB-KW"/>
</dbReference>
<protein>
    <submittedName>
        <fullName evidence="1">RNA exonuclease 3</fullName>
    </submittedName>
</protein>
<keyword evidence="1" id="KW-0378">Hydrolase</keyword>
<keyword evidence="1" id="KW-0269">Exonuclease</keyword>
<comment type="caution">
    <text evidence="1">The sequence shown here is derived from an EMBL/GenBank/DDBJ whole genome shotgun (WGS) entry which is preliminary data.</text>
</comment>
<dbReference type="EMBL" id="LSSK01000794">
    <property type="protein sequence ID" value="OMH81894.1"/>
    <property type="molecule type" value="Genomic_DNA"/>
</dbReference>
<organism evidence="1 2">
    <name type="scientific">Zancudomyces culisetae</name>
    <name type="common">Gut fungus</name>
    <name type="synonym">Smittium culisetae</name>
    <dbReference type="NCBI Taxonomy" id="1213189"/>
    <lineage>
        <taxon>Eukaryota</taxon>
        <taxon>Fungi</taxon>
        <taxon>Fungi incertae sedis</taxon>
        <taxon>Zoopagomycota</taxon>
        <taxon>Kickxellomycotina</taxon>
        <taxon>Harpellomycetes</taxon>
        <taxon>Harpellales</taxon>
        <taxon>Legeriomycetaceae</taxon>
        <taxon>Zancudomyces</taxon>
    </lineage>
</organism>
<name>A0A1R1PLQ4_ZANCU</name>
<sequence length="346" mass="39287">MNVPETLVQNQTNHARQLSSTTRIHDGYDDNEQTLEGYSTSNNGVLETSDISLNVFQIDQQNDKEIKFIESLILSEKVATRMDFPMFIEPNLRQERDEITKKEIIAGLCSFNSSRKVNANRDKRNLAYMDSISLIGMTAKCLSCNKKFKVKNPESNSEHKTECHYHSGRLETKTKLKGSRSKYGVQNGVVYKCCGREKGGEPCTMGPHVFVVNNDCINNALFIFKQTEKSKVNRVNRILIINTETVYTLIGKSVSRVTVMDITGKLLLNELVIPVGEVIHTNFKFSELESVKHAKHTAKEMQRKVLALFDDETGDRSGNTLSKTQKRKRENLVTRFGKSPFGYVEF</sequence>
<proteinExistence type="predicted"/>
<dbReference type="GO" id="GO:0003676">
    <property type="term" value="F:nucleic acid binding"/>
    <property type="evidence" value="ECO:0007669"/>
    <property type="project" value="InterPro"/>
</dbReference>
<gene>
    <name evidence="1" type="ORF">AX774_g4647</name>
</gene>
<evidence type="ECO:0000313" key="2">
    <source>
        <dbReference type="Proteomes" id="UP000188320"/>
    </source>
</evidence>
<dbReference type="Gene3D" id="3.30.420.10">
    <property type="entry name" value="Ribonuclease H-like superfamily/Ribonuclease H"/>
    <property type="match status" value="1"/>
</dbReference>
<accession>A0A1R1PLQ4</accession>
<dbReference type="OrthoDB" id="8191639at2759"/>